<dbReference type="Gene3D" id="1.10.45.10">
    <property type="entry name" value="Vanillyl-alcohol Oxidase, Chain A, domain 4"/>
    <property type="match status" value="1"/>
</dbReference>
<dbReference type="InterPro" id="IPR016169">
    <property type="entry name" value="FAD-bd_PCMH_sub2"/>
</dbReference>
<dbReference type="KEGG" id="abra:BN85303760"/>
<dbReference type="PANTHER" id="PTHR42934">
    <property type="entry name" value="GLYCOLATE OXIDASE SUBUNIT GLCD"/>
    <property type="match status" value="1"/>
</dbReference>
<dbReference type="HOGENOM" id="CLU_017779_9_2_14"/>
<dbReference type="RefSeq" id="WP_030004258.1">
    <property type="nucleotide sequence ID" value="NC_022549.1"/>
</dbReference>
<dbReference type="PROSITE" id="PS51387">
    <property type="entry name" value="FAD_PCMH"/>
    <property type="match status" value="1"/>
</dbReference>
<dbReference type="Pfam" id="PF01565">
    <property type="entry name" value="FAD_binding_4"/>
    <property type="match status" value="1"/>
</dbReference>
<dbReference type="InterPro" id="IPR036318">
    <property type="entry name" value="FAD-bd_PCMH-like_sf"/>
</dbReference>
<dbReference type="AlphaFoldDB" id="U4KMK4"/>
<keyword evidence="2" id="KW-0285">Flavoprotein</keyword>
<dbReference type="Pfam" id="PF02913">
    <property type="entry name" value="FAD-oxidase_C"/>
    <property type="match status" value="1"/>
</dbReference>
<dbReference type="InterPro" id="IPR016164">
    <property type="entry name" value="FAD-linked_Oxase-like_C"/>
</dbReference>
<dbReference type="SUPFAM" id="SSF56176">
    <property type="entry name" value="FAD-binding/transporter-associated domain-like"/>
    <property type="match status" value="1"/>
</dbReference>
<accession>U4KMK4</accession>
<dbReference type="InterPro" id="IPR016166">
    <property type="entry name" value="FAD-bd_PCMH"/>
</dbReference>
<evidence type="ECO:0000313" key="6">
    <source>
        <dbReference type="EMBL" id="CCV65397.1"/>
    </source>
</evidence>
<dbReference type="Gene3D" id="3.30.70.2190">
    <property type="match status" value="1"/>
</dbReference>
<dbReference type="GO" id="GO:0016491">
    <property type="term" value="F:oxidoreductase activity"/>
    <property type="evidence" value="ECO:0007669"/>
    <property type="project" value="UniProtKB-KW"/>
</dbReference>
<dbReference type="FunFam" id="1.10.45.10:FF:000001">
    <property type="entry name" value="D-lactate dehydrogenase mitochondrial"/>
    <property type="match status" value="1"/>
</dbReference>
<dbReference type="InterPro" id="IPR006094">
    <property type="entry name" value="Oxid_FAD_bind_N"/>
</dbReference>
<feature type="domain" description="FAD-binding PCMH-type" evidence="5">
    <location>
        <begin position="40"/>
        <end position="218"/>
    </location>
</feature>
<evidence type="ECO:0000256" key="3">
    <source>
        <dbReference type="ARBA" id="ARBA00022827"/>
    </source>
</evidence>
<dbReference type="EMBL" id="FO681348">
    <property type="protein sequence ID" value="CCV65397.1"/>
    <property type="molecule type" value="Genomic_DNA"/>
</dbReference>
<dbReference type="InterPro" id="IPR016167">
    <property type="entry name" value="FAD-bd_PCMH_sub1"/>
</dbReference>
<dbReference type="STRING" id="61635.BN85303760"/>
<dbReference type="Gene3D" id="3.30.43.10">
    <property type="entry name" value="Uridine Diphospho-n-acetylenolpyruvylglucosamine Reductase, domain 2"/>
    <property type="match status" value="1"/>
</dbReference>
<dbReference type="Gene3D" id="3.30.465.10">
    <property type="match status" value="1"/>
</dbReference>
<dbReference type="InterPro" id="IPR004113">
    <property type="entry name" value="FAD-bd_oxidored_4_C"/>
</dbReference>
<proteinExistence type="predicted"/>
<reference evidence="6 7" key="1">
    <citation type="journal article" date="2013" name="J. Mol. Microbiol. Biotechnol.">
        <title>Analysis of the Complete Genomes of Acholeplasma brassicae , A. palmae and A. laidlawii and Their Comparison to the Obligate Parasites from ' Candidatus Phytoplasma'.</title>
        <authorList>
            <person name="Kube M."/>
            <person name="Siewert C."/>
            <person name="Migdoll A.M."/>
            <person name="Duduk B."/>
            <person name="Holz S."/>
            <person name="Rabus R."/>
            <person name="Seemuller E."/>
            <person name="Mitrovic J."/>
            <person name="Muller I."/>
            <person name="Buttner C."/>
            <person name="Reinhardt R."/>
        </authorList>
    </citation>
    <scope>NUCLEOTIDE SEQUENCE [LARGE SCALE GENOMIC DNA]</scope>
    <source>
        <strain evidence="7">0502</strain>
    </source>
</reference>
<dbReference type="Proteomes" id="UP000032737">
    <property type="component" value="Chromosome"/>
</dbReference>
<dbReference type="InterPro" id="IPR051914">
    <property type="entry name" value="FAD-linked_OxidoTrans_Type4"/>
</dbReference>
<dbReference type="GO" id="GO:0071949">
    <property type="term" value="F:FAD binding"/>
    <property type="evidence" value="ECO:0007669"/>
    <property type="project" value="InterPro"/>
</dbReference>
<name>U4KMK4_9MOLU</name>
<protein>
    <submittedName>
        <fullName evidence="6">Glycolate oxidase, subunit G</fullName>
    </submittedName>
</protein>
<organism evidence="6 7">
    <name type="scientific">Acholeplasma brassicae</name>
    <dbReference type="NCBI Taxonomy" id="61635"/>
    <lineage>
        <taxon>Bacteria</taxon>
        <taxon>Bacillati</taxon>
        <taxon>Mycoplasmatota</taxon>
        <taxon>Mollicutes</taxon>
        <taxon>Acholeplasmatales</taxon>
        <taxon>Acholeplasmataceae</taxon>
        <taxon>Acholeplasma</taxon>
    </lineage>
</organism>
<sequence>MYKKVELTDVESLINIVGKQQLFFNDEIEQEYAHDELKTVKHMPEVHVIAQNKIQISQIMTYAYSNNIPVTVRGSGTGLVGACVPIYGGILLDLSRMNRILELDKTNMTLTVEPGVLLLDIYEKVEKEGLFYAPDPGEKTATIGGNISTNAGGMRAVKYGVTRDWVRGLEVVLPNGKIEKFGGKVVKNSTGFSLKDLIVGSEGTLGIIVEATLRLISLPKHQASLLVPFKNREDAIKAAPELIKNHVTPTAVEFMEKQSLQYSETFLGKKIPHNNFEAYLLLSYDGNTDQALNDDIEIASKMALELGAIDVFLVDTEERKKGIWTVRGGFLEAIKASSSEIDEIDVVLPRSNISNYLAYVREVSEQLNVRIPYFGHVGDGNLHIYFCKDELSDKTWKEKIEEGFDLLYKRAFEYGGLVSGEHGIGFAKKKYMKHLLGEEQMRLMKGIKDTFDPKRILNPGKVIE</sequence>
<evidence type="ECO:0000259" key="5">
    <source>
        <dbReference type="PROSITE" id="PS51387"/>
    </source>
</evidence>
<comment type="cofactor">
    <cofactor evidence="1">
        <name>FAD</name>
        <dbReference type="ChEBI" id="CHEBI:57692"/>
    </cofactor>
</comment>
<dbReference type="Gene3D" id="3.30.70.2740">
    <property type="match status" value="1"/>
</dbReference>
<evidence type="ECO:0000313" key="7">
    <source>
        <dbReference type="Proteomes" id="UP000032737"/>
    </source>
</evidence>
<dbReference type="SUPFAM" id="SSF55103">
    <property type="entry name" value="FAD-linked oxidases, C-terminal domain"/>
    <property type="match status" value="1"/>
</dbReference>
<evidence type="ECO:0000256" key="4">
    <source>
        <dbReference type="ARBA" id="ARBA00023002"/>
    </source>
</evidence>
<evidence type="ECO:0000256" key="2">
    <source>
        <dbReference type="ARBA" id="ARBA00022630"/>
    </source>
</evidence>
<keyword evidence="3" id="KW-0274">FAD</keyword>
<keyword evidence="4" id="KW-0560">Oxidoreductase</keyword>
<dbReference type="InterPro" id="IPR016171">
    <property type="entry name" value="Vanillyl_alc_oxidase_C-sub2"/>
</dbReference>
<dbReference type="OrthoDB" id="9767256at2"/>
<gene>
    <name evidence="6" type="primary">glcD</name>
    <name evidence="6" type="ORF">BN85303760</name>
</gene>
<dbReference type="PANTHER" id="PTHR42934:SF2">
    <property type="entry name" value="GLYCOLATE OXIDASE SUBUNIT GLCD"/>
    <property type="match status" value="1"/>
</dbReference>
<keyword evidence="7" id="KW-1185">Reference proteome</keyword>
<evidence type="ECO:0000256" key="1">
    <source>
        <dbReference type="ARBA" id="ARBA00001974"/>
    </source>
</evidence>